<organism evidence="8 9">
    <name type="scientific">Kineococcus rhizosphaerae</name>
    <dbReference type="NCBI Taxonomy" id="559628"/>
    <lineage>
        <taxon>Bacteria</taxon>
        <taxon>Bacillati</taxon>
        <taxon>Actinomycetota</taxon>
        <taxon>Actinomycetes</taxon>
        <taxon>Kineosporiales</taxon>
        <taxon>Kineosporiaceae</taxon>
        <taxon>Kineococcus</taxon>
    </lineage>
</organism>
<evidence type="ECO:0000256" key="6">
    <source>
        <dbReference type="PIRSR" id="PIRSR000337-1"/>
    </source>
</evidence>
<sequence>MGRLQHFGYFFSRGFGPQGWGRDHQAWNDDWTRPDLYAHAVRDLERAGLDLVVIEDAISLGNPQTLDLRVRAAYGGPKHDPLLLAPYLFAATQHVGIVPTVNAGITPPYLAARQAATLQHLSGNRFGINLVTDVGSARHVGLEPVAHDVAYDRAEEWIDVVRRLWHSWDPEALVADPVTGRFADGTRIDAFSHRGEHFRLDGPLNALPFSAGDPVLVSPGGSARGLAFAGSRSDVQLALAPLEVAKVRAYRAKVLDAAAAAGRKPADLRVLFVVKPELVSSPQEADRIVEASRHPSDEVLHEVALHWSSDLETDLTRLPLDRPLDPAVFGDHVSLGTIGALRGDTPDAPLRELLARKARKGRLPDRTGLVGTAQEFADLVEEFGEDADNDGFLLSGDLHPVTLHRFLDDLVPILRRRGVLRSGYGGNGLRGNLFEF</sequence>
<feature type="binding site" evidence="6">
    <location>
        <position position="147"/>
    </location>
    <ligand>
        <name>FMN</name>
        <dbReference type="ChEBI" id="CHEBI:58210"/>
    </ligand>
</feature>
<keyword evidence="2 6" id="KW-0288">FMN</keyword>
<accession>A0A2T0QZ85</accession>
<evidence type="ECO:0000256" key="1">
    <source>
        <dbReference type="ARBA" id="ARBA00022630"/>
    </source>
</evidence>
<comment type="similarity">
    <text evidence="5">Belongs to the NtaA/SnaA/DszA monooxygenase family.</text>
</comment>
<keyword evidence="4 8" id="KW-0503">Monooxygenase</keyword>
<dbReference type="InterPro" id="IPR016215">
    <property type="entry name" value="NTA_MOA"/>
</dbReference>
<feature type="domain" description="Luciferase-like" evidence="7">
    <location>
        <begin position="40"/>
        <end position="383"/>
    </location>
</feature>
<dbReference type="SUPFAM" id="SSF51679">
    <property type="entry name" value="Bacterial luciferase-like"/>
    <property type="match status" value="1"/>
</dbReference>
<comment type="caution">
    <text evidence="8">The sequence shown here is derived from an EMBL/GenBank/DDBJ whole genome shotgun (WGS) entry which is preliminary data.</text>
</comment>
<gene>
    <name evidence="8" type="ORF">CLV37_112136</name>
</gene>
<evidence type="ECO:0000313" key="9">
    <source>
        <dbReference type="Proteomes" id="UP000238083"/>
    </source>
</evidence>
<keyword evidence="9" id="KW-1185">Reference proteome</keyword>
<dbReference type="RefSeq" id="WP_106214146.1">
    <property type="nucleotide sequence ID" value="NZ_PVZF01000012.1"/>
</dbReference>
<proteinExistence type="inferred from homology"/>
<feature type="binding site" evidence="6">
    <location>
        <position position="56"/>
    </location>
    <ligand>
        <name>FMN</name>
        <dbReference type="ChEBI" id="CHEBI:58210"/>
    </ligand>
</feature>
<evidence type="ECO:0000256" key="2">
    <source>
        <dbReference type="ARBA" id="ARBA00022643"/>
    </source>
</evidence>
<evidence type="ECO:0000256" key="3">
    <source>
        <dbReference type="ARBA" id="ARBA00023002"/>
    </source>
</evidence>
<evidence type="ECO:0000256" key="4">
    <source>
        <dbReference type="ARBA" id="ARBA00023033"/>
    </source>
</evidence>
<feature type="binding site" evidence="6">
    <location>
        <position position="222"/>
    </location>
    <ligand>
        <name>FMN</name>
        <dbReference type="ChEBI" id="CHEBI:58210"/>
    </ligand>
</feature>
<dbReference type="InterPro" id="IPR036661">
    <property type="entry name" value="Luciferase-like_sf"/>
</dbReference>
<dbReference type="Proteomes" id="UP000238083">
    <property type="component" value="Unassembled WGS sequence"/>
</dbReference>
<dbReference type="GO" id="GO:0004497">
    <property type="term" value="F:monooxygenase activity"/>
    <property type="evidence" value="ECO:0007669"/>
    <property type="project" value="UniProtKB-KW"/>
</dbReference>
<dbReference type="Pfam" id="PF00296">
    <property type="entry name" value="Bac_luciferase"/>
    <property type="match status" value="1"/>
</dbReference>
<dbReference type="PANTHER" id="PTHR30011">
    <property type="entry name" value="ALKANESULFONATE MONOOXYGENASE-RELATED"/>
    <property type="match status" value="1"/>
</dbReference>
<dbReference type="GO" id="GO:0016705">
    <property type="term" value="F:oxidoreductase activity, acting on paired donors, with incorporation or reduction of molecular oxygen"/>
    <property type="evidence" value="ECO:0007669"/>
    <property type="project" value="InterPro"/>
</dbReference>
<keyword evidence="3" id="KW-0560">Oxidoreductase</keyword>
<name>A0A2T0QZ85_9ACTN</name>
<evidence type="ECO:0000313" key="8">
    <source>
        <dbReference type="EMBL" id="PRY11837.1"/>
    </source>
</evidence>
<dbReference type="OrthoDB" id="3206024at2"/>
<dbReference type="PIRSF" id="PIRSF000337">
    <property type="entry name" value="NTA_MOA"/>
    <property type="match status" value="1"/>
</dbReference>
<protein>
    <submittedName>
        <fullName evidence="8">Alkanesulfonate monooxygenase SsuD/methylene tetrahydromethanopterin reductase-like flavin-dependent oxidoreductase (Luciferase family)</fullName>
    </submittedName>
</protein>
<keyword evidence="1 6" id="KW-0285">Flavoprotein</keyword>
<dbReference type="InterPro" id="IPR011251">
    <property type="entry name" value="Luciferase-like_dom"/>
</dbReference>
<dbReference type="PANTHER" id="PTHR30011:SF16">
    <property type="entry name" value="C2H2 FINGER DOMAIN TRANSCRIPTION FACTOR (EUROFUNG)-RELATED"/>
    <property type="match status" value="1"/>
</dbReference>
<dbReference type="EMBL" id="PVZF01000012">
    <property type="protein sequence ID" value="PRY11837.1"/>
    <property type="molecule type" value="Genomic_DNA"/>
</dbReference>
<feature type="binding site" evidence="6">
    <location>
        <position position="151"/>
    </location>
    <ligand>
        <name>FMN</name>
        <dbReference type="ChEBI" id="CHEBI:58210"/>
    </ligand>
</feature>
<evidence type="ECO:0000256" key="5">
    <source>
        <dbReference type="ARBA" id="ARBA00033748"/>
    </source>
</evidence>
<dbReference type="AlphaFoldDB" id="A0A2T0QZ85"/>
<evidence type="ECO:0000259" key="7">
    <source>
        <dbReference type="Pfam" id="PF00296"/>
    </source>
</evidence>
<dbReference type="Gene3D" id="3.20.20.30">
    <property type="entry name" value="Luciferase-like domain"/>
    <property type="match status" value="1"/>
</dbReference>
<dbReference type="InterPro" id="IPR051260">
    <property type="entry name" value="Diverse_substr_monoxygenases"/>
</dbReference>
<reference evidence="8 9" key="1">
    <citation type="submission" date="2018-03" db="EMBL/GenBank/DDBJ databases">
        <title>Genomic Encyclopedia of Archaeal and Bacterial Type Strains, Phase II (KMG-II): from individual species to whole genera.</title>
        <authorList>
            <person name="Goeker M."/>
        </authorList>
    </citation>
    <scope>NUCLEOTIDE SEQUENCE [LARGE SCALE GENOMIC DNA]</scope>
    <source>
        <strain evidence="8 9">DSM 19711</strain>
    </source>
</reference>
<feature type="binding site" evidence="6">
    <location>
        <position position="100"/>
    </location>
    <ligand>
        <name>FMN</name>
        <dbReference type="ChEBI" id="CHEBI:58210"/>
    </ligand>
</feature>